<dbReference type="Pfam" id="PF06834">
    <property type="entry name" value="TraU"/>
    <property type="match status" value="1"/>
</dbReference>
<evidence type="ECO:0000256" key="1">
    <source>
        <dbReference type="SAM" id="SignalP"/>
    </source>
</evidence>
<dbReference type="InterPro" id="IPR026331">
    <property type="entry name" value="PFL_4710"/>
</dbReference>
<keyword evidence="1" id="KW-0732">Signal</keyword>
<dbReference type="RefSeq" id="WP_136124178.1">
    <property type="nucleotide sequence ID" value="NZ_JAQOLQ010000004.1"/>
</dbReference>
<accession>A0A4S2PQK5</accession>
<proteinExistence type="predicted"/>
<feature type="signal peptide" evidence="1">
    <location>
        <begin position="1"/>
        <end position="24"/>
    </location>
</feature>
<gene>
    <name evidence="2" type="ORF">D3M78_11440</name>
</gene>
<comment type="caution">
    <text evidence="2">The sequence shown here is derived from an EMBL/GenBank/DDBJ whole genome shotgun (WGS) entry which is preliminary data.</text>
</comment>
<dbReference type="InterPro" id="IPR009649">
    <property type="entry name" value="TraU"/>
</dbReference>
<protein>
    <submittedName>
        <fullName evidence="2">TIGR03756 family integrating conjugative element protein</fullName>
    </submittedName>
</protein>
<dbReference type="NCBIfam" id="TIGR03756">
    <property type="entry name" value="conj_TIGR03756"/>
    <property type="match status" value="1"/>
</dbReference>
<organism evidence="2 3">
    <name type="scientific">Rodentibacter pneumotropicus</name>
    <dbReference type="NCBI Taxonomy" id="758"/>
    <lineage>
        <taxon>Bacteria</taxon>
        <taxon>Pseudomonadati</taxon>
        <taxon>Pseudomonadota</taxon>
        <taxon>Gammaproteobacteria</taxon>
        <taxon>Pasteurellales</taxon>
        <taxon>Pasteurellaceae</taxon>
        <taxon>Rodentibacter</taxon>
    </lineage>
</organism>
<dbReference type="EMBL" id="QXNI01000088">
    <property type="protein sequence ID" value="THA05854.1"/>
    <property type="molecule type" value="Genomic_DNA"/>
</dbReference>
<dbReference type="Proteomes" id="UP000306758">
    <property type="component" value="Unassembled WGS sequence"/>
</dbReference>
<sequence>MAFKTPRKLTALCTALTFATSAQGNINTATIMASSASPSCLEYKVVGTCFWLFCTYFGCKVRTSTKVRHFLPEMVVSAYNHNGQNPWSEVNAISQGVKGGEYRSPQKNYSQLTFKNATAIGHPQGAISSLLNSTGYYCQSQTTPFVPYFLSSLDYFAWQQNLPEMFYPEALIPGMREVRSGADTWGNIFPRGGAVTQVHDYKASAVIAQRVADIVSRNGQLHIYQSAARTGGAGTWYPAPVKEGNAKNHKWQQLFPEMKQSCSAFPDTPPAILSEKGNYAWALWRPYKCCKRRGQTFLYSIDWYNE</sequence>
<evidence type="ECO:0000313" key="3">
    <source>
        <dbReference type="Proteomes" id="UP000306758"/>
    </source>
</evidence>
<dbReference type="AlphaFoldDB" id="A0A4S2PQK5"/>
<feature type="chain" id="PRO_5020992654" evidence="1">
    <location>
        <begin position="25"/>
        <end position="306"/>
    </location>
</feature>
<evidence type="ECO:0000313" key="2">
    <source>
        <dbReference type="EMBL" id="THA05854.1"/>
    </source>
</evidence>
<reference evidence="2 3" key="1">
    <citation type="journal article" date="2019" name="Vet. Microbiol.">
        <title>Development of multi locus sequence typing (MLST) of Rodentibacter pneumotropicus.</title>
        <authorList>
            <person name="Adhikary S."/>
            <person name="Bisgaard M."/>
            <person name="Boot R."/>
            <person name="Benga L."/>
            <person name="Nicklas W."/>
            <person name="Christensen H."/>
        </authorList>
    </citation>
    <scope>NUCLEOTIDE SEQUENCE [LARGE SCALE GENOMIC DNA]</scope>
    <source>
        <strain evidence="2 3">Ac84</strain>
    </source>
</reference>
<name>A0A4S2PQK5_9PAST</name>